<evidence type="ECO:0000256" key="2">
    <source>
        <dbReference type="ARBA" id="ARBA00008837"/>
    </source>
</evidence>
<reference evidence="3" key="1">
    <citation type="submission" date="2019-03" db="EMBL/GenBank/DDBJ databases">
        <title>Long read genome sequence of the mycoparasitic Pythium oligandrum ATCC 38472 isolated from sugarbeet rhizosphere.</title>
        <authorList>
            <person name="Gaulin E."/>
        </authorList>
    </citation>
    <scope>NUCLEOTIDE SEQUENCE</scope>
    <source>
        <strain evidence="3">ATCC 38472_TT</strain>
    </source>
</reference>
<name>A0A8K1FN54_PYTOL</name>
<dbReference type="SUPFAM" id="SSF52540">
    <property type="entry name" value="P-loop containing nucleoside triphosphate hydrolases"/>
    <property type="match status" value="1"/>
</dbReference>
<comment type="pathway">
    <text evidence="1">tRNA modification; 5-methoxycarbonylmethyl-2-thiouridine-tRNA biosynthesis.</text>
</comment>
<evidence type="ECO:0000313" key="4">
    <source>
        <dbReference type="Proteomes" id="UP000794436"/>
    </source>
</evidence>
<dbReference type="PANTHER" id="PTHR16184">
    <property type="entry name" value="ELONGATOR COMPLEX PROTEIN 6"/>
    <property type="match status" value="1"/>
</dbReference>
<dbReference type="InterPro" id="IPR018627">
    <property type="entry name" value="ELP6"/>
</dbReference>
<dbReference type="PANTHER" id="PTHR16184:SF6">
    <property type="entry name" value="ELONGATOR COMPLEX PROTEIN 6"/>
    <property type="match status" value="1"/>
</dbReference>
<dbReference type="Proteomes" id="UP000794436">
    <property type="component" value="Unassembled WGS sequence"/>
</dbReference>
<dbReference type="EMBL" id="SPLM01000037">
    <property type="protein sequence ID" value="TMW65522.1"/>
    <property type="molecule type" value="Genomic_DNA"/>
</dbReference>
<keyword evidence="4" id="KW-1185">Reference proteome</keyword>
<dbReference type="OrthoDB" id="9995306at2759"/>
<evidence type="ECO:0000313" key="3">
    <source>
        <dbReference type="EMBL" id="TMW65522.1"/>
    </source>
</evidence>
<dbReference type="UniPathway" id="UPA00988"/>
<dbReference type="Gene3D" id="3.40.50.300">
    <property type="entry name" value="P-loop containing nucleotide triphosphate hydrolases"/>
    <property type="match status" value="1"/>
</dbReference>
<dbReference type="InterPro" id="IPR027417">
    <property type="entry name" value="P-loop_NTPase"/>
</dbReference>
<evidence type="ECO:0008006" key="5">
    <source>
        <dbReference type="Google" id="ProtNLM"/>
    </source>
</evidence>
<proteinExistence type="inferred from homology"/>
<evidence type="ECO:0000256" key="1">
    <source>
        <dbReference type="ARBA" id="ARBA00005043"/>
    </source>
</evidence>
<comment type="similarity">
    <text evidence="2">Belongs to the ELP6 family.</text>
</comment>
<dbReference type="AlphaFoldDB" id="A0A8K1FN54"/>
<dbReference type="CDD" id="cd19495">
    <property type="entry name" value="Elp6"/>
    <property type="match status" value="1"/>
</dbReference>
<comment type="caution">
    <text evidence="3">The sequence shown here is derived from an EMBL/GenBank/DDBJ whole genome shotgun (WGS) entry which is preliminary data.</text>
</comment>
<gene>
    <name evidence="3" type="ORF">Poli38472_008164</name>
</gene>
<dbReference type="GO" id="GO:0033588">
    <property type="term" value="C:elongator holoenzyme complex"/>
    <property type="evidence" value="ECO:0007669"/>
    <property type="project" value="InterPro"/>
</dbReference>
<dbReference type="GO" id="GO:0002098">
    <property type="term" value="P:tRNA wobble uridine modification"/>
    <property type="evidence" value="ECO:0007669"/>
    <property type="project" value="InterPro"/>
</dbReference>
<accession>A0A8K1FN54</accession>
<sequence length="245" mass="26888">MADALFALGSGLHWSPQSAPRGEFVVVQDRVETPGAFLVHHFLALFLKAGHRVCFLNFTQSKEHYAAVGRKLGVNFTSSIEKKTLRVIDCFNDAPIESLASLFQQIREEIDGVTEPVSIILDDLSTLKWQFGRQQLVHFLRCCRTLTNPTQTNANVVILSHADSESSSQPQSTESLSPFLGEISSVLLQVAPLPSGYFKDVHGTITVQRQCLGANGIYDASTMSFKVLENTIKCFATGGDALRSL</sequence>
<organism evidence="3 4">
    <name type="scientific">Pythium oligandrum</name>
    <name type="common">Mycoparasitic fungus</name>
    <dbReference type="NCBI Taxonomy" id="41045"/>
    <lineage>
        <taxon>Eukaryota</taxon>
        <taxon>Sar</taxon>
        <taxon>Stramenopiles</taxon>
        <taxon>Oomycota</taxon>
        <taxon>Peronosporomycetes</taxon>
        <taxon>Pythiales</taxon>
        <taxon>Pythiaceae</taxon>
        <taxon>Pythium</taxon>
    </lineage>
</organism>
<dbReference type="Pfam" id="PF09807">
    <property type="entry name" value="ELP6"/>
    <property type="match status" value="2"/>
</dbReference>
<protein>
    <recommendedName>
        <fullName evidence="5">Elongator complex protein 6</fullName>
    </recommendedName>
</protein>